<protein>
    <submittedName>
        <fullName evidence="1">Uncharacterized protein</fullName>
    </submittedName>
</protein>
<dbReference type="EMBL" id="UINC01019092">
    <property type="protein sequence ID" value="SVA80667.1"/>
    <property type="molecule type" value="Genomic_DNA"/>
</dbReference>
<evidence type="ECO:0000313" key="1">
    <source>
        <dbReference type="EMBL" id="SVA80667.1"/>
    </source>
</evidence>
<accession>A0A381YW11</accession>
<name>A0A381YW11_9ZZZZ</name>
<reference evidence="1" key="1">
    <citation type="submission" date="2018-05" db="EMBL/GenBank/DDBJ databases">
        <authorList>
            <person name="Lanie J.A."/>
            <person name="Ng W.-L."/>
            <person name="Kazmierczak K.M."/>
            <person name="Andrzejewski T.M."/>
            <person name="Davidsen T.M."/>
            <person name="Wayne K.J."/>
            <person name="Tettelin H."/>
            <person name="Glass J.I."/>
            <person name="Rusch D."/>
            <person name="Podicherti R."/>
            <person name="Tsui H.-C.T."/>
            <person name="Winkler M.E."/>
        </authorList>
    </citation>
    <scope>NUCLEOTIDE SEQUENCE</scope>
</reference>
<sequence length="142" mass="16438">VFNIFALAYVFLIPRAQFMIDHWEWGPEALMETPGAMDTPNQYLKTYKVANQVRKVTKEDSIILMPTDNWEFGSNRSVVIQRLFPRKVYFFGDEDFYDHKNSVGSKTTVYAVAFSGDGANLCFERDIESLDETKFVLCKLKN</sequence>
<organism evidence="1">
    <name type="scientific">marine metagenome</name>
    <dbReference type="NCBI Taxonomy" id="408172"/>
    <lineage>
        <taxon>unclassified sequences</taxon>
        <taxon>metagenomes</taxon>
        <taxon>ecological metagenomes</taxon>
    </lineage>
</organism>
<gene>
    <name evidence="1" type="ORF">METZ01_LOCUS133521</name>
</gene>
<proteinExistence type="predicted"/>
<dbReference type="AlphaFoldDB" id="A0A381YW11"/>
<feature type="non-terminal residue" evidence="1">
    <location>
        <position position="1"/>
    </location>
</feature>